<evidence type="ECO:0000256" key="2">
    <source>
        <dbReference type="ARBA" id="ARBA00023002"/>
    </source>
</evidence>
<comment type="cofactor">
    <cofactor evidence="1">
        <name>thiamine diphosphate</name>
        <dbReference type="ChEBI" id="CHEBI:58937"/>
    </cofactor>
</comment>
<dbReference type="RefSeq" id="WP_077404843.1">
    <property type="nucleotide sequence ID" value="NZ_CP019650.1"/>
</dbReference>
<evidence type="ECO:0000256" key="3">
    <source>
        <dbReference type="ARBA" id="ARBA00023052"/>
    </source>
</evidence>
<gene>
    <name evidence="5" type="ORF">Mag101_11245</name>
</gene>
<dbReference type="OrthoDB" id="9766715at2"/>
<dbReference type="KEGG" id="maga:Mag101_11245"/>
<protein>
    <submittedName>
        <fullName evidence="5">ABC transporter substrate-binding protein</fullName>
    </submittedName>
</protein>
<dbReference type="Pfam" id="PF00676">
    <property type="entry name" value="E1_dh"/>
    <property type="match status" value="1"/>
</dbReference>
<dbReference type="EMBL" id="CP019650">
    <property type="protein sequence ID" value="AQQ68146.1"/>
    <property type="molecule type" value="Genomic_DNA"/>
</dbReference>
<dbReference type="GO" id="GO:0006086">
    <property type="term" value="P:pyruvate decarboxylation to acetyl-CoA"/>
    <property type="evidence" value="ECO:0007669"/>
    <property type="project" value="TreeGrafter"/>
</dbReference>
<dbReference type="InterPro" id="IPR050642">
    <property type="entry name" value="PDH_E1_Alpha_Subunit"/>
</dbReference>
<reference evidence="5" key="1">
    <citation type="submission" date="2017-02" db="EMBL/GenBank/DDBJ databases">
        <title>Genome of Microbulbifer agarilyticus GP101.</title>
        <authorList>
            <person name="Jung J."/>
            <person name="Bae S.S."/>
            <person name="Baek K."/>
        </authorList>
    </citation>
    <scope>NUCLEOTIDE SEQUENCE [LARGE SCALE GENOMIC DNA]</scope>
    <source>
        <strain evidence="5">GP101</strain>
    </source>
</reference>
<dbReference type="PANTHER" id="PTHR11516">
    <property type="entry name" value="PYRUVATE DEHYDROGENASE E1 COMPONENT, ALPHA SUBUNIT BACTERIAL AND ORGANELLAR"/>
    <property type="match status" value="1"/>
</dbReference>
<dbReference type="PANTHER" id="PTHR11516:SF60">
    <property type="entry name" value="PYRUVATE DEHYDROGENASE E1 COMPONENT SUBUNIT ALPHA"/>
    <property type="match status" value="1"/>
</dbReference>
<dbReference type="SUPFAM" id="SSF52518">
    <property type="entry name" value="Thiamin diphosphate-binding fold (THDP-binding)"/>
    <property type="match status" value="1"/>
</dbReference>
<keyword evidence="6" id="KW-1185">Reference proteome</keyword>
<feature type="domain" description="Dehydrogenase E1 component" evidence="4">
    <location>
        <begin position="12"/>
        <end position="307"/>
    </location>
</feature>
<dbReference type="Gene3D" id="3.40.50.970">
    <property type="match status" value="1"/>
</dbReference>
<sequence>MSKQQFLKAYRTMRTIRDFEDKISEQFMKGNIPGFLHLYSGQEAVAAGLCLLLDDDDYVISTHRGHGHCIAKGGDVGGMMKEIMAKQGGLCDGKGGSMHIADFDKGMLGANAIVGGGPPIIVGAALSAKTLGTDRVGVAFGGDGSSNQGTTFEAMNLAVVLKLPTIFLFENNGYGEGTHASYAVGSKDIASRAQGFGMPAYKVDGTDLFAVYELCKQVVEHCRQGKGPVTIEASVPRFKGHFEGDPQAYRGDGEIERLMKEQDCLEIARKAAVKKKLANAKELDAIDEEIGSYINEVTEAALAAPAPGDDELLMNVYSSAY</sequence>
<evidence type="ECO:0000259" key="4">
    <source>
        <dbReference type="Pfam" id="PF00676"/>
    </source>
</evidence>
<evidence type="ECO:0000256" key="1">
    <source>
        <dbReference type="ARBA" id="ARBA00001964"/>
    </source>
</evidence>
<dbReference type="AlphaFoldDB" id="A0A1Q2M639"/>
<proteinExistence type="predicted"/>
<dbReference type="InterPro" id="IPR001017">
    <property type="entry name" value="DH_E1"/>
</dbReference>
<evidence type="ECO:0000313" key="6">
    <source>
        <dbReference type="Proteomes" id="UP000188219"/>
    </source>
</evidence>
<accession>A0A1Q2M639</accession>
<dbReference type="GO" id="GO:0004739">
    <property type="term" value="F:pyruvate dehydrogenase (acetyl-transferring) activity"/>
    <property type="evidence" value="ECO:0007669"/>
    <property type="project" value="TreeGrafter"/>
</dbReference>
<keyword evidence="2" id="KW-0560">Oxidoreductase</keyword>
<dbReference type="CDD" id="cd02000">
    <property type="entry name" value="TPP_E1_PDC_ADC_BCADC"/>
    <property type="match status" value="1"/>
</dbReference>
<evidence type="ECO:0000313" key="5">
    <source>
        <dbReference type="EMBL" id="AQQ68146.1"/>
    </source>
</evidence>
<name>A0A1Q2M639_9GAMM</name>
<dbReference type="InterPro" id="IPR029061">
    <property type="entry name" value="THDP-binding"/>
</dbReference>
<dbReference type="STRING" id="260552.Mag101_11245"/>
<keyword evidence="3" id="KW-0786">Thiamine pyrophosphate</keyword>
<dbReference type="Proteomes" id="UP000188219">
    <property type="component" value="Chromosome"/>
</dbReference>
<organism evidence="5 6">
    <name type="scientific">Microbulbifer agarilyticus</name>
    <dbReference type="NCBI Taxonomy" id="260552"/>
    <lineage>
        <taxon>Bacteria</taxon>
        <taxon>Pseudomonadati</taxon>
        <taxon>Pseudomonadota</taxon>
        <taxon>Gammaproteobacteria</taxon>
        <taxon>Cellvibrionales</taxon>
        <taxon>Microbulbiferaceae</taxon>
        <taxon>Microbulbifer</taxon>
    </lineage>
</organism>